<keyword evidence="3" id="KW-1185">Reference proteome</keyword>
<comment type="caution">
    <text evidence="2">The sequence shown here is derived from an EMBL/GenBank/DDBJ whole genome shotgun (WGS) entry which is preliminary data.</text>
</comment>
<evidence type="ECO:0000256" key="1">
    <source>
        <dbReference type="SAM" id="Phobius"/>
    </source>
</evidence>
<evidence type="ECO:0000313" key="2">
    <source>
        <dbReference type="EMBL" id="MCQ9120523.1"/>
    </source>
</evidence>
<protein>
    <submittedName>
        <fullName evidence="2">Uncharacterized protein</fullName>
    </submittedName>
</protein>
<sequence length="46" mass="4998">MIWLLISLGISYAIVQPYSFGGFIGTILLSFIIDLIAIVVSGIGRR</sequence>
<dbReference type="RefSeq" id="WP_165688400.1">
    <property type="nucleotide sequence ID" value="NZ_JALJCU010000008.1"/>
</dbReference>
<dbReference type="Proteomes" id="UP001206350">
    <property type="component" value="Unassembled WGS sequence"/>
</dbReference>
<reference evidence="2 3" key="1">
    <citation type="journal article" date="2022" name="Microbiol. Spectr.">
        <title>Microbiota of the Pregnant Mouse: Characterization of the Bacterial Communities in the Oral Cavity, Lung, Intestine, and Vagina through Culture and DNA Sequencing.</title>
        <authorList>
            <person name="Greenberg J.M."/>
            <person name="Romero R."/>
            <person name="Winters A.D."/>
            <person name="Galaz J."/>
            <person name="Garcia-Flores V."/>
            <person name="Arenas-Hernandez M."/>
            <person name="Panzer J."/>
            <person name="Shaffer Z."/>
            <person name="Kracht D.J."/>
            <person name="Gomez-Lopez N."/>
            <person name="Theis K.R."/>
        </authorList>
    </citation>
    <scope>NUCLEOTIDE SEQUENCE [LARGE SCALE GENOMIC DNA]</scope>
    <source>
        <strain evidence="2 3">MAC-C1-H1</strain>
    </source>
</reference>
<feature type="transmembrane region" description="Helical" evidence="1">
    <location>
        <begin position="23"/>
        <end position="43"/>
    </location>
</feature>
<keyword evidence="1" id="KW-0472">Membrane</keyword>
<name>A0AAW5L8B1_9PAST</name>
<accession>A0AAW5L8B1</accession>
<proteinExistence type="predicted"/>
<keyword evidence="1" id="KW-0812">Transmembrane</keyword>
<dbReference type="EMBL" id="JALJCU010000008">
    <property type="protein sequence ID" value="MCQ9120523.1"/>
    <property type="molecule type" value="Genomic_DNA"/>
</dbReference>
<dbReference type="AlphaFoldDB" id="A0AAW5L8B1"/>
<gene>
    <name evidence="2" type="ORF">MUU45_000329</name>
</gene>
<evidence type="ECO:0000313" key="3">
    <source>
        <dbReference type="Proteomes" id="UP001206350"/>
    </source>
</evidence>
<keyword evidence="1" id="KW-1133">Transmembrane helix</keyword>
<organism evidence="2 3">
    <name type="scientific">Rodentibacter pneumotropicus</name>
    <dbReference type="NCBI Taxonomy" id="758"/>
    <lineage>
        <taxon>Bacteria</taxon>
        <taxon>Pseudomonadati</taxon>
        <taxon>Pseudomonadota</taxon>
        <taxon>Gammaproteobacteria</taxon>
        <taxon>Pasteurellales</taxon>
        <taxon>Pasteurellaceae</taxon>
        <taxon>Rodentibacter</taxon>
    </lineage>
</organism>